<protein>
    <recommendedName>
        <fullName evidence="1">Bacteriophage T5 Orf172 DNA-binding domain-containing protein</fullName>
    </recommendedName>
</protein>
<comment type="caution">
    <text evidence="2">The sequence shown here is derived from an EMBL/GenBank/DDBJ whole genome shotgun (WGS) entry which is preliminary data.</text>
</comment>
<sequence length="207" mass="24268">MSVLPYSETQIADEIAAFADKITDAKTRWRYCFERASYKSVSRYGGEEVQLNERTFPVCDRILGIYAGSASYRLRKIKALGIDAAFTWALTRDRRDPDMRPYFYVGPMQAWHVGHVYFARVESHPHVLKIGFSRRVRERLEDIESKNKTALVVRPRTLRVGTLADEHWWHKNWRDYRISGEWFFDPFQSERSLPDFLIADQAKGRAA</sequence>
<evidence type="ECO:0000313" key="2">
    <source>
        <dbReference type="EMBL" id="MQW06607.1"/>
    </source>
</evidence>
<gene>
    <name evidence="2" type="ORF">GHK45_23635</name>
</gene>
<name>A0A6A7ZXT3_RHIML</name>
<dbReference type="AlphaFoldDB" id="A0A6A7ZXT3"/>
<proteinExistence type="predicted"/>
<dbReference type="Pfam" id="PF10544">
    <property type="entry name" value="T5orf172"/>
    <property type="match status" value="1"/>
</dbReference>
<feature type="domain" description="Bacteriophage T5 Orf172 DNA-binding" evidence="1">
    <location>
        <begin position="114"/>
        <end position="183"/>
    </location>
</feature>
<reference evidence="2" key="1">
    <citation type="journal article" date="2013" name="Genome Biol.">
        <title>Comparative genomics of the core and accessory genomes of 48 Sinorhizobium strains comprising five genospecies.</title>
        <authorList>
            <person name="Sugawara M."/>
            <person name="Epstein B."/>
            <person name="Badgley B.D."/>
            <person name="Unno T."/>
            <person name="Xu L."/>
            <person name="Reese J."/>
            <person name="Gyaneshwar P."/>
            <person name="Denny R."/>
            <person name="Mudge J."/>
            <person name="Bharti A.K."/>
            <person name="Farmer A.D."/>
            <person name="May G.D."/>
            <person name="Woodward J.E."/>
            <person name="Medigue C."/>
            <person name="Vallenet D."/>
            <person name="Lajus A."/>
            <person name="Rouy Z."/>
            <person name="Martinez-Vaz B."/>
            <person name="Tiffin P."/>
            <person name="Young N.D."/>
            <person name="Sadowsky M.J."/>
        </authorList>
    </citation>
    <scope>NUCLEOTIDE SEQUENCE</scope>
    <source>
        <strain evidence="2">M30</strain>
    </source>
</reference>
<dbReference type="InterPro" id="IPR018306">
    <property type="entry name" value="Phage_T5_Orf172_DNA-bd"/>
</dbReference>
<dbReference type="RefSeq" id="WP_153318662.1">
    <property type="nucleotide sequence ID" value="NZ_WISP01000172.1"/>
</dbReference>
<organism evidence="2">
    <name type="scientific">Rhizobium meliloti</name>
    <name type="common">Ensifer meliloti</name>
    <name type="synonym">Sinorhizobium meliloti</name>
    <dbReference type="NCBI Taxonomy" id="382"/>
    <lineage>
        <taxon>Bacteria</taxon>
        <taxon>Pseudomonadati</taxon>
        <taxon>Pseudomonadota</taxon>
        <taxon>Alphaproteobacteria</taxon>
        <taxon>Hyphomicrobiales</taxon>
        <taxon>Rhizobiaceae</taxon>
        <taxon>Sinorhizobium/Ensifer group</taxon>
        <taxon>Sinorhizobium</taxon>
    </lineage>
</organism>
<accession>A0A6A7ZXT3</accession>
<dbReference type="EMBL" id="WISP01000172">
    <property type="protein sequence ID" value="MQW06607.1"/>
    <property type="molecule type" value="Genomic_DNA"/>
</dbReference>
<evidence type="ECO:0000259" key="1">
    <source>
        <dbReference type="Pfam" id="PF10544"/>
    </source>
</evidence>